<dbReference type="EMBL" id="NBVN01000014">
    <property type="protein sequence ID" value="PUA31331.1"/>
    <property type="molecule type" value="Genomic_DNA"/>
</dbReference>
<gene>
    <name evidence="1" type="ORF">B7O98_09495</name>
</gene>
<reference evidence="1" key="2">
    <citation type="journal article" date="2018" name="Syst. Appl. Microbiol.">
        <title>A new symbiotic nanoarchaeote (Candidatus Nanoclepta minutus) and its host (Zestosphaera tikiterensis gen. nov., sp. nov.) from a New Zealand hot spring.</title>
        <authorList>
            <person name="St John E."/>
            <person name="Liu Y."/>
            <person name="Podar M."/>
            <person name="Stott M.B."/>
            <person name="Meneghin J."/>
            <person name="Chen Z."/>
            <person name="Lagutin K."/>
            <person name="Mitchell K."/>
            <person name="Reysenbach A.L."/>
        </authorList>
    </citation>
    <scope>NUCLEOTIDE SEQUENCE [LARGE SCALE GENOMIC DNA]</scope>
    <source>
        <strain evidence="1">NZ3</strain>
    </source>
</reference>
<evidence type="ECO:0000313" key="1">
    <source>
        <dbReference type="EMBL" id="PUA31331.1"/>
    </source>
</evidence>
<reference evidence="1" key="1">
    <citation type="submission" date="2017-04" db="EMBL/GenBank/DDBJ databases">
        <authorList>
            <person name="Afonso C.L."/>
            <person name="Miller P.J."/>
            <person name="Scott M.A."/>
            <person name="Spackman E."/>
            <person name="Goraichik I."/>
            <person name="Dimitrov K.M."/>
            <person name="Suarez D.L."/>
            <person name="Swayne D.E."/>
        </authorList>
    </citation>
    <scope>NUCLEOTIDE SEQUENCE</scope>
    <source>
        <strain evidence="1">NZ3</strain>
    </source>
</reference>
<evidence type="ECO:0000313" key="2">
    <source>
        <dbReference type="Proteomes" id="UP000244093"/>
    </source>
</evidence>
<accession>A0A2R7Y1B5</accession>
<protein>
    <submittedName>
        <fullName evidence="1">Uncharacterized protein</fullName>
    </submittedName>
</protein>
<organism evidence="1 2">
    <name type="scientific">Zestosphaera tikiterensis</name>
    <dbReference type="NCBI Taxonomy" id="1973259"/>
    <lineage>
        <taxon>Archaea</taxon>
        <taxon>Thermoproteota</taxon>
        <taxon>Thermoprotei</taxon>
        <taxon>Desulfurococcales</taxon>
        <taxon>Desulfurococcaceae</taxon>
        <taxon>Zestosphaera</taxon>
    </lineage>
</organism>
<dbReference type="AlphaFoldDB" id="A0A2R7Y1B5"/>
<name>A0A2R7Y1B5_9CREN</name>
<sequence>MDLEIVVKDDDGMGWFENGKIVINVRWSTEESIVEDLVSTFLHEYLEHVLGLGHDYAEEGEGMVMDLLKWGD</sequence>
<dbReference type="Proteomes" id="UP000244093">
    <property type="component" value="Unassembled WGS sequence"/>
</dbReference>
<proteinExistence type="predicted"/>
<comment type="caution">
    <text evidence="1">The sequence shown here is derived from an EMBL/GenBank/DDBJ whole genome shotgun (WGS) entry which is preliminary data.</text>
</comment>